<dbReference type="OrthoDB" id="423313at2759"/>
<keyword evidence="3" id="KW-1185">Reference proteome</keyword>
<name>A8N7B8_COPC7</name>
<dbReference type="AlphaFoldDB" id="A8N7B8"/>
<accession>A8N7B8</accession>
<dbReference type="GeneID" id="6007169"/>
<comment type="caution">
    <text evidence="2">The sequence shown here is derived from an EMBL/GenBank/DDBJ whole genome shotgun (WGS) entry which is preliminary data.</text>
</comment>
<dbReference type="OMA" id="GLRVKYW"/>
<organism evidence="2 3">
    <name type="scientific">Coprinopsis cinerea (strain Okayama-7 / 130 / ATCC MYA-4618 / FGSC 9003)</name>
    <name type="common">Inky cap fungus</name>
    <name type="synonym">Hormographiella aspergillata</name>
    <dbReference type="NCBI Taxonomy" id="240176"/>
    <lineage>
        <taxon>Eukaryota</taxon>
        <taxon>Fungi</taxon>
        <taxon>Dikarya</taxon>
        <taxon>Basidiomycota</taxon>
        <taxon>Agaricomycotina</taxon>
        <taxon>Agaricomycetes</taxon>
        <taxon>Agaricomycetidae</taxon>
        <taxon>Agaricales</taxon>
        <taxon>Agaricineae</taxon>
        <taxon>Psathyrellaceae</taxon>
        <taxon>Coprinopsis</taxon>
    </lineage>
</organism>
<dbReference type="RefSeq" id="XP_001830724.2">
    <property type="nucleotide sequence ID" value="XM_001830672.2"/>
</dbReference>
<gene>
    <name evidence="2" type="ORF">CC1G_03261</name>
</gene>
<dbReference type="InParanoid" id="A8N7B8"/>
<dbReference type="VEuPathDB" id="FungiDB:CC1G_03261"/>
<dbReference type="STRING" id="240176.A8N7B8"/>
<evidence type="ECO:0000313" key="2">
    <source>
        <dbReference type="EMBL" id="EAU91093.2"/>
    </source>
</evidence>
<dbReference type="HOGENOM" id="CLU_032339_0_0_1"/>
<evidence type="ECO:0000256" key="1">
    <source>
        <dbReference type="SAM" id="MobiDB-lite"/>
    </source>
</evidence>
<sequence length="468" mass="53004">MLRAGILARIRVPPRTFLLVCLAALITTLFVSHIRDTAPRRRPHHNHGGPKASEHSVSGRDCHLGKNSSSLNLAFPTRHFRDNLRNDTYYITSWAKAGFTNMFISYMHLIYLGFLSDRVPILPPFVPDDHIPQSAGALPFTSVFKFHHLRQHLRISILEWSQVKRLPGLRSSNPNSLYSNPNVESIGCWSTLPEEDGQFVYPRNTEKLLGLDVAYTKVPRFTRMDPNDDRDPNVKFHSLSVTITPKHSYAPSDSYPLAAASPSGVNLPPDEHLSCYDSLYFATSGVSDLEWRYSWGPAWRRVGTHLRFTDHLVDLTKNYLRQAFAVPPGGELPPLITVHIRRGDFANLCHDEQPCLIEPSKFASAVSGIRQKLSDDQGLNVTHVFVTSDEVDPQFWKTIDGFGWKYINHARELTTERFGPWYPPLIDTVALSMGVGFVGTDKSTFSTLSAWRVKDWNRGETRLVTRED</sequence>
<dbReference type="Gene3D" id="3.40.50.11350">
    <property type="match status" value="1"/>
</dbReference>
<dbReference type="Proteomes" id="UP000001861">
    <property type="component" value="Unassembled WGS sequence"/>
</dbReference>
<feature type="compositionally biased region" description="Basic and acidic residues" evidence="1">
    <location>
        <begin position="52"/>
        <end position="61"/>
    </location>
</feature>
<reference evidence="2 3" key="1">
    <citation type="journal article" date="2010" name="Proc. Natl. Acad. Sci. U.S.A.">
        <title>Insights into evolution of multicellular fungi from the assembled chromosomes of the mushroom Coprinopsis cinerea (Coprinus cinereus).</title>
        <authorList>
            <person name="Stajich J.E."/>
            <person name="Wilke S.K."/>
            <person name="Ahren D."/>
            <person name="Au C.H."/>
            <person name="Birren B.W."/>
            <person name="Borodovsky M."/>
            <person name="Burns C."/>
            <person name="Canback B."/>
            <person name="Casselton L.A."/>
            <person name="Cheng C.K."/>
            <person name="Deng J."/>
            <person name="Dietrich F.S."/>
            <person name="Fargo D.C."/>
            <person name="Farman M.L."/>
            <person name="Gathman A.C."/>
            <person name="Goldberg J."/>
            <person name="Guigo R."/>
            <person name="Hoegger P.J."/>
            <person name="Hooker J.B."/>
            <person name="Huggins A."/>
            <person name="James T.Y."/>
            <person name="Kamada T."/>
            <person name="Kilaru S."/>
            <person name="Kodira C."/>
            <person name="Kues U."/>
            <person name="Kupfer D."/>
            <person name="Kwan H.S."/>
            <person name="Lomsadze A."/>
            <person name="Li W."/>
            <person name="Lilly W.W."/>
            <person name="Ma L.J."/>
            <person name="Mackey A.J."/>
            <person name="Manning G."/>
            <person name="Martin F."/>
            <person name="Muraguchi H."/>
            <person name="Natvig D.O."/>
            <person name="Palmerini H."/>
            <person name="Ramesh M.A."/>
            <person name="Rehmeyer C.J."/>
            <person name="Roe B.A."/>
            <person name="Shenoy N."/>
            <person name="Stanke M."/>
            <person name="Ter-Hovhannisyan V."/>
            <person name="Tunlid A."/>
            <person name="Velagapudi R."/>
            <person name="Vision T.J."/>
            <person name="Zeng Q."/>
            <person name="Zolan M.E."/>
            <person name="Pukkila P.J."/>
        </authorList>
    </citation>
    <scope>NUCLEOTIDE SEQUENCE [LARGE SCALE GENOMIC DNA]</scope>
    <source>
        <strain evidence="3">Okayama-7 / 130 / ATCC MYA-4618 / FGSC 9003</strain>
    </source>
</reference>
<protein>
    <submittedName>
        <fullName evidence="2">Uncharacterized protein</fullName>
    </submittedName>
</protein>
<feature type="region of interest" description="Disordered" evidence="1">
    <location>
        <begin position="39"/>
        <end position="61"/>
    </location>
</feature>
<dbReference type="CDD" id="cd11296">
    <property type="entry name" value="O-FucT_like"/>
    <property type="match status" value="1"/>
</dbReference>
<proteinExistence type="predicted"/>
<dbReference type="EMBL" id="AACS02000003">
    <property type="protein sequence ID" value="EAU91093.2"/>
    <property type="molecule type" value="Genomic_DNA"/>
</dbReference>
<dbReference type="eggNOG" id="ENOG502S9QU">
    <property type="taxonomic scope" value="Eukaryota"/>
</dbReference>
<dbReference type="KEGG" id="cci:CC1G_03261"/>
<evidence type="ECO:0000313" key="3">
    <source>
        <dbReference type="Proteomes" id="UP000001861"/>
    </source>
</evidence>